<keyword evidence="1" id="KW-0812">Transmembrane</keyword>
<keyword evidence="1" id="KW-1133">Transmembrane helix</keyword>
<dbReference type="InterPro" id="IPR032508">
    <property type="entry name" value="FecR_C"/>
</dbReference>
<protein>
    <submittedName>
        <fullName evidence="4">FecR family protein</fullName>
    </submittedName>
</protein>
<dbReference type="PIRSF" id="PIRSF018266">
    <property type="entry name" value="FecR"/>
    <property type="match status" value="1"/>
</dbReference>
<evidence type="ECO:0000313" key="4">
    <source>
        <dbReference type="EMBL" id="MFD2067940.1"/>
    </source>
</evidence>
<dbReference type="Pfam" id="PF16344">
    <property type="entry name" value="FecR_C"/>
    <property type="match status" value="1"/>
</dbReference>
<dbReference type="Gene3D" id="3.55.50.30">
    <property type="match status" value="1"/>
</dbReference>
<proteinExistence type="predicted"/>
<comment type="caution">
    <text evidence="4">The sequence shown here is derived from an EMBL/GenBank/DDBJ whole genome shotgun (WGS) entry which is preliminary data.</text>
</comment>
<accession>A0ABW4X101</accession>
<dbReference type="InterPro" id="IPR012373">
    <property type="entry name" value="Ferrdict_sens_TM"/>
</dbReference>
<evidence type="ECO:0000313" key="5">
    <source>
        <dbReference type="Proteomes" id="UP001597369"/>
    </source>
</evidence>
<evidence type="ECO:0000259" key="2">
    <source>
        <dbReference type="Pfam" id="PF04773"/>
    </source>
</evidence>
<dbReference type="Pfam" id="PF04773">
    <property type="entry name" value="FecR"/>
    <property type="match status" value="1"/>
</dbReference>
<sequence>MGKKYNHRLSQRTKCTGCTKQLEAHRKAKQWYNTIDDNVASDILENPDKKEQLKLEIYNRIQEEIRSYNHSPLVAPDQEVKVRPLYQAVWRIAAAVALVATLSLLVYQYKWMQTEEPEWVTYQTGPAQFKKITLPDSSIVYLHANSMLRAPKSFAAKVRELNLVYGQSFFEVKKNPQKPFVVHSHEIETRVLGTSFNIKAYQQEGYIAVTVNTGKVAVGEYENNSLITLDKLVPGEELIFDRPSKTFLKQKVDASANIAWKDGVLVLQDATYHDVKTQIENWYGMPVELIGEQNDECLFTARFNKMQLAHTLESLQQINSFSYEIKDGKVWITMSNC</sequence>
<reference evidence="5" key="1">
    <citation type="journal article" date="2019" name="Int. J. Syst. Evol. Microbiol.">
        <title>The Global Catalogue of Microorganisms (GCM) 10K type strain sequencing project: providing services to taxonomists for standard genome sequencing and annotation.</title>
        <authorList>
            <consortium name="The Broad Institute Genomics Platform"/>
            <consortium name="The Broad Institute Genome Sequencing Center for Infectious Disease"/>
            <person name="Wu L."/>
            <person name="Ma J."/>
        </authorList>
    </citation>
    <scope>NUCLEOTIDE SEQUENCE [LARGE SCALE GENOMIC DNA]</scope>
    <source>
        <strain evidence="5">JCM 16545</strain>
    </source>
</reference>
<dbReference type="InterPro" id="IPR006860">
    <property type="entry name" value="FecR"/>
</dbReference>
<dbReference type="Proteomes" id="UP001597369">
    <property type="component" value="Unassembled WGS sequence"/>
</dbReference>
<keyword evidence="5" id="KW-1185">Reference proteome</keyword>
<evidence type="ECO:0000259" key="3">
    <source>
        <dbReference type="Pfam" id="PF16344"/>
    </source>
</evidence>
<feature type="domain" description="FecR protein" evidence="2">
    <location>
        <begin position="121"/>
        <end position="216"/>
    </location>
</feature>
<dbReference type="EMBL" id="JBHUHV010000039">
    <property type="protein sequence ID" value="MFD2067940.1"/>
    <property type="molecule type" value="Genomic_DNA"/>
</dbReference>
<organism evidence="4 5">
    <name type="scientific">Pontibacter silvestris</name>
    <dbReference type="NCBI Taxonomy" id="2305183"/>
    <lineage>
        <taxon>Bacteria</taxon>
        <taxon>Pseudomonadati</taxon>
        <taxon>Bacteroidota</taxon>
        <taxon>Cytophagia</taxon>
        <taxon>Cytophagales</taxon>
        <taxon>Hymenobacteraceae</taxon>
        <taxon>Pontibacter</taxon>
    </lineage>
</organism>
<evidence type="ECO:0000256" key="1">
    <source>
        <dbReference type="SAM" id="Phobius"/>
    </source>
</evidence>
<dbReference type="RefSeq" id="WP_229958462.1">
    <property type="nucleotide sequence ID" value="NZ_JAJJWI010000003.1"/>
</dbReference>
<dbReference type="Gene3D" id="2.60.120.1440">
    <property type="match status" value="1"/>
</dbReference>
<feature type="domain" description="Protein FecR C-terminal" evidence="3">
    <location>
        <begin position="265"/>
        <end position="332"/>
    </location>
</feature>
<feature type="transmembrane region" description="Helical" evidence="1">
    <location>
        <begin position="88"/>
        <end position="107"/>
    </location>
</feature>
<gene>
    <name evidence="4" type="ORF">ACFSKU_13680</name>
</gene>
<name>A0ABW4X101_9BACT</name>
<keyword evidence="1" id="KW-0472">Membrane</keyword>
<dbReference type="PANTHER" id="PTHR30273:SF2">
    <property type="entry name" value="PROTEIN FECR"/>
    <property type="match status" value="1"/>
</dbReference>
<dbReference type="PANTHER" id="PTHR30273">
    <property type="entry name" value="PERIPLASMIC SIGNAL SENSOR AND SIGMA FACTOR ACTIVATOR FECR-RELATED"/>
    <property type="match status" value="1"/>
</dbReference>